<name>A0A8E2JZ40_9PEZI</name>
<dbReference type="PANTHER" id="PTHR44068:SF1">
    <property type="entry name" value="HYPOTHETICAL LOC100005854"/>
    <property type="match status" value="1"/>
</dbReference>
<keyword evidence="4" id="KW-0489">Methyltransferase</keyword>
<dbReference type="OrthoDB" id="540004at2759"/>
<keyword evidence="1 4" id="KW-0808">Transferase</keyword>
<sequence>MANDGSQNPSVHTYYCNLESRIGYWLFLGNTRHCGLYEKGRIWPFPISKAQRRTEEKLFNRLGLEPGSEVLDAGIGSEYVAMYMAEKGLYVDGVDIIPSHVEDAKRNIKAHGLEDKISIRLGDYQNLIDFPDGSFDGIYTMETFVHADDPVKAIQGFYRLLRPGGALVHHEADIHSESEVIQDVLRLSHCLNVLEEGTLRQTLEDVGFKDVNLEDLTAEGIIGYVPYRILQFFGLQDRFTNIMASVETYLNRETGRYISVKAVKY</sequence>
<dbReference type="Pfam" id="PF08241">
    <property type="entry name" value="Methyltransf_11"/>
    <property type="match status" value="1"/>
</dbReference>
<evidence type="ECO:0000256" key="2">
    <source>
        <dbReference type="ARBA" id="ARBA00038188"/>
    </source>
</evidence>
<reference evidence="4 5" key="1">
    <citation type="journal article" date="2016" name="Nat. Commun.">
        <title>Ectomycorrhizal ecology is imprinted in the genome of the dominant symbiotic fungus Cenococcum geophilum.</title>
        <authorList>
            <consortium name="DOE Joint Genome Institute"/>
            <person name="Peter M."/>
            <person name="Kohler A."/>
            <person name="Ohm R.A."/>
            <person name="Kuo A."/>
            <person name="Krutzmann J."/>
            <person name="Morin E."/>
            <person name="Arend M."/>
            <person name="Barry K.W."/>
            <person name="Binder M."/>
            <person name="Choi C."/>
            <person name="Clum A."/>
            <person name="Copeland A."/>
            <person name="Grisel N."/>
            <person name="Haridas S."/>
            <person name="Kipfer T."/>
            <person name="LaButti K."/>
            <person name="Lindquist E."/>
            <person name="Lipzen A."/>
            <person name="Maire R."/>
            <person name="Meier B."/>
            <person name="Mihaltcheva S."/>
            <person name="Molinier V."/>
            <person name="Murat C."/>
            <person name="Poggeler S."/>
            <person name="Quandt C.A."/>
            <person name="Sperisen C."/>
            <person name="Tritt A."/>
            <person name="Tisserant E."/>
            <person name="Crous P.W."/>
            <person name="Henrissat B."/>
            <person name="Nehls U."/>
            <person name="Egli S."/>
            <person name="Spatafora J.W."/>
            <person name="Grigoriev I.V."/>
            <person name="Martin F.M."/>
        </authorList>
    </citation>
    <scope>NUCLEOTIDE SEQUENCE [LARGE SCALE GENOMIC DNA]</scope>
    <source>
        <strain evidence="4 5">CBS 207.34</strain>
    </source>
</reference>
<dbReference type="SUPFAM" id="SSF53335">
    <property type="entry name" value="S-adenosyl-L-methionine-dependent methyltransferases"/>
    <property type="match status" value="1"/>
</dbReference>
<dbReference type="CDD" id="cd02440">
    <property type="entry name" value="AdoMet_MTases"/>
    <property type="match status" value="1"/>
</dbReference>
<dbReference type="AlphaFoldDB" id="A0A8E2JZ40"/>
<dbReference type="GO" id="GO:0032259">
    <property type="term" value="P:methylation"/>
    <property type="evidence" value="ECO:0007669"/>
    <property type="project" value="UniProtKB-KW"/>
</dbReference>
<dbReference type="EMBL" id="KV748492">
    <property type="protein sequence ID" value="OCL15074.1"/>
    <property type="molecule type" value="Genomic_DNA"/>
</dbReference>
<evidence type="ECO:0000313" key="4">
    <source>
        <dbReference type="EMBL" id="OCL15074.1"/>
    </source>
</evidence>
<dbReference type="GO" id="GO:0006696">
    <property type="term" value="P:ergosterol biosynthetic process"/>
    <property type="evidence" value="ECO:0007669"/>
    <property type="project" value="TreeGrafter"/>
</dbReference>
<dbReference type="Gene3D" id="3.40.50.150">
    <property type="entry name" value="Vaccinia Virus protein VP39"/>
    <property type="match status" value="1"/>
</dbReference>
<accession>A0A8E2JZ40</accession>
<evidence type="ECO:0000259" key="3">
    <source>
        <dbReference type="Pfam" id="PF08241"/>
    </source>
</evidence>
<proteinExistence type="inferred from homology"/>
<evidence type="ECO:0000313" key="5">
    <source>
        <dbReference type="Proteomes" id="UP000250140"/>
    </source>
</evidence>
<comment type="similarity">
    <text evidence="2">Belongs to the class I-like SAM-binding methyltransferase superfamily. Erg6/SMT family.</text>
</comment>
<dbReference type="InterPro" id="IPR050447">
    <property type="entry name" value="Erg6_SMT_methyltransf"/>
</dbReference>
<dbReference type="Proteomes" id="UP000250140">
    <property type="component" value="Unassembled WGS sequence"/>
</dbReference>
<dbReference type="InterPro" id="IPR029063">
    <property type="entry name" value="SAM-dependent_MTases_sf"/>
</dbReference>
<evidence type="ECO:0000256" key="1">
    <source>
        <dbReference type="ARBA" id="ARBA00022679"/>
    </source>
</evidence>
<organism evidence="4 5">
    <name type="scientific">Glonium stellatum</name>
    <dbReference type="NCBI Taxonomy" id="574774"/>
    <lineage>
        <taxon>Eukaryota</taxon>
        <taxon>Fungi</taxon>
        <taxon>Dikarya</taxon>
        <taxon>Ascomycota</taxon>
        <taxon>Pezizomycotina</taxon>
        <taxon>Dothideomycetes</taxon>
        <taxon>Pleosporomycetidae</taxon>
        <taxon>Gloniales</taxon>
        <taxon>Gloniaceae</taxon>
        <taxon>Glonium</taxon>
    </lineage>
</organism>
<keyword evidence="5" id="KW-1185">Reference proteome</keyword>
<gene>
    <name evidence="4" type="ORF">AOQ84DRAFT_419111</name>
</gene>
<dbReference type="GO" id="GO:0005783">
    <property type="term" value="C:endoplasmic reticulum"/>
    <property type="evidence" value="ECO:0007669"/>
    <property type="project" value="TreeGrafter"/>
</dbReference>
<dbReference type="GO" id="GO:0003838">
    <property type="term" value="F:sterol 24-C-methyltransferase activity"/>
    <property type="evidence" value="ECO:0007669"/>
    <property type="project" value="TreeGrafter"/>
</dbReference>
<dbReference type="PANTHER" id="PTHR44068">
    <property type="entry name" value="ZGC:194242"/>
    <property type="match status" value="1"/>
</dbReference>
<dbReference type="InterPro" id="IPR013216">
    <property type="entry name" value="Methyltransf_11"/>
</dbReference>
<protein>
    <submittedName>
        <fullName evidence="4">S-adenosyl-L-methionine-dependent methyltransferase</fullName>
    </submittedName>
</protein>
<feature type="domain" description="Methyltransferase type 11" evidence="3">
    <location>
        <begin position="71"/>
        <end position="168"/>
    </location>
</feature>